<feature type="domain" description="MobA/VirD2-like nuclease" evidence="2">
    <location>
        <begin position="17"/>
        <end position="151"/>
    </location>
</feature>
<gene>
    <name evidence="3" type="ORF">BFS30_24440</name>
</gene>
<feature type="region of interest" description="Disordered" evidence="1">
    <location>
        <begin position="354"/>
        <end position="373"/>
    </location>
</feature>
<sequence>MVARIVSGKSIRGVLNYNENKVKNSEAALLMAAGFPRGPEELSFKNKLERFEMLIRQNKMTLTNAMHITLNFSPKDVVDELKLQAIAMDYMDRIGFGSQPYLIYQHFDAAHPHIHIATVNIADGGQRIETHNIGKNQSEKARKEIEVSYGLIKAEDQVKETAFMMQAINLEKVIYGKAETKAAISSIVREVTGTYKFTSLPELNAALRQFNVLAYPGAPGTRMNEKGGLVYCLLDEKGEAAGIPIKASSIYSSPTLKNLEKKYPQNKEARKPYGQRLKHLLDKGIDSAKSREEFEANLRTQGIRILLRENEQGQVYGLTFIDNATRSVFNGSDLGKAYSAKAFLERLPRLTGERPAESAAQQLPNAPFDAGHKTTKTSFEPAEIKYPASDQPVILTLIDIALSDTHEENMPDPFRRRKKKRIQTE</sequence>
<dbReference type="OrthoDB" id="915634at2"/>
<dbReference type="EMBL" id="CP017141">
    <property type="protein sequence ID" value="AOM80032.1"/>
    <property type="molecule type" value="Genomic_DNA"/>
</dbReference>
<reference evidence="3 4" key="1">
    <citation type="submission" date="2016-08" db="EMBL/GenBank/DDBJ databases">
        <authorList>
            <person name="Seilhamer J.J."/>
        </authorList>
    </citation>
    <scope>NUCLEOTIDE SEQUENCE [LARGE SCALE GENOMIC DNA]</scope>
    <source>
        <strain evidence="3 4">DX4</strain>
    </source>
</reference>
<name>A0A1D7QMY7_9SPHI</name>
<feature type="region of interest" description="Disordered" evidence="1">
    <location>
        <begin position="406"/>
        <end position="425"/>
    </location>
</feature>
<evidence type="ECO:0000259" key="2">
    <source>
        <dbReference type="Pfam" id="PF03432"/>
    </source>
</evidence>
<dbReference type="AlphaFoldDB" id="A0A1D7QMY7"/>
<dbReference type="Pfam" id="PF03432">
    <property type="entry name" value="Relaxase"/>
    <property type="match status" value="1"/>
</dbReference>
<feature type="compositionally biased region" description="Basic residues" evidence="1">
    <location>
        <begin position="415"/>
        <end position="425"/>
    </location>
</feature>
<evidence type="ECO:0000256" key="1">
    <source>
        <dbReference type="SAM" id="MobiDB-lite"/>
    </source>
</evidence>
<dbReference type="Proteomes" id="UP000094313">
    <property type="component" value="Chromosome"/>
</dbReference>
<protein>
    <recommendedName>
        <fullName evidence="2">MobA/VirD2-like nuclease domain-containing protein</fullName>
    </recommendedName>
</protein>
<evidence type="ECO:0000313" key="4">
    <source>
        <dbReference type="Proteomes" id="UP000094313"/>
    </source>
</evidence>
<keyword evidence="4" id="KW-1185">Reference proteome</keyword>
<proteinExistence type="predicted"/>
<dbReference type="KEGG" id="psty:BFS30_24440"/>
<organism evidence="3 4">
    <name type="scientific">Pedobacter steynii</name>
    <dbReference type="NCBI Taxonomy" id="430522"/>
    <lineage>
        <taxon>Bacteria</taxon>
        <taxon>Pseudomonadati</taxon>
        <taxon>Bacteroidota</taxon>
        <taxon>Sphingobacteriia</taxon>
        <taxon>Sphingobacteriales</taxon>
        <taxon>Sphingobacteriaceae</taxon>
        <taxon>Pedobacter</taxon>
    </lineage>
</organism>
<accession>A0A1D7QMY7</accession>
<dbReference type="InterPro" id="IPR005094">
    <property type="entry name" value="Endonuclease_MobA/VirD2"/>
</dbReference>
<dbReference type="RefSeq" id="WP_069381694.1">
    <property type="nucleotide sequence ID" value="NZ_CP017141.1"/>
</dbReference>
<evidence type="ECO:0000313" key="3">
    <source>
        <dbReference type="EMBL" id="AOM80032.1"/>
    </source>
</evidence>